<evidence type="ECO:0008006" key="2">
    <source>
        <dbReference type="Google" id="ProtNLM"/>
    </source>
</evidence>
<dbReference type="PANTHER" id="PTHR33710:SF62">
    <property type="entry name" value="DUF4283 DOMAIN PROTEIN"/>
    <property type="match status" value="1"/>
</dbReference>
<dbReference type="EMBL" id="JACGWN010000010">
    <property type="protein sequence ID" value="KAL0427395.1"/>
    <property type="molecule type" value="Genomic_DNA"/>
</dbReference>
<accession>A0AAW2VGJ4</accession>
<proteinExistence type="predicted"/>
<comment type="caution">
    <text evidence="1">The sequence shown here is derived from an EMBL/GenBank/DDBJ whole genome shotgun (WGS) entry which is preliminary data.</text>
</comment>
<dbReference type="PANTHER" id="PTHR33710">
    <property type="entry name" value="BNAC02G09200D PROTEIN"/>
    <property type="match status" value="1"/>
</dbReference>
<reference evidence="1" key="2">
    <citation type="journal article" date="2024" name="Plant">
        <title>Genomic evolution and insights into agronomic trait innovations of Sesamum species.</title>
        <authorList>
            <person name="Miao H."/>
            <person name="Wang L."/>
            <person name="Qu L."/>
            <person name="Liu H."/>
            <person name="Sun Y."/>
            <person name="Le M."/>
            <person name="Wang Q."/>
            <person name="Wei S."/>
            <person name="Zheng Y."/>
            <person name="Lin W."/>
            <person name="Duan Y."/>
            <person name="Cao H."/>
            <person name="Xiong S."/>
            <person name="Wang X."/>
            <person name="Wei L."/>
            <person name="Li C."/>
            <person name="Ma Q."/>
            <person name="Ju M."/>
            <person name="Zhao R."/>
            <person name="Li G."/>
            <person name="Mu C."/>
            <person name="Tian Q."/>
            <person name="Mei H."/>
            <person name="Zhang T."/>
            <person name="Gao T."/>
            <person name="Zhang H."/>
        </authorList>
    </citation>
    <scope>NUCLEOTIDE SEQUENCE</scope>
    <source>
        <strain evidence="1">KEN1</strain>
    </source>
</reference>
<organism evidence="1">
    <name type="scientific">Sesamum latifolium</name>
    <dbReference type="NCBI Taxonomy" id="2727402"/>
    <lineage>
        <taxon>Eukaryota</taxon>
        <taxon>Viridiplantae</taxon>
        <taxon>Streptophyta</taxon>
        <taxon>Embryophyta</taxon>
        <taxon>Tracheophyta</taxon>
        <taxon>Spermatophyta</taxon>
        <taxon>Magnoliopsida</taxon>
        <taxon>eudicotyledons</taxon>
        <taxon>Gunneridae</taxon>
        <taxon>Pentapetalae</taxon>
        <taxon>asterids</taxon>
        <taxon>lamiids</taxon>
        <taxon>Lamiales</taxon>
        <taxon>Pedaliaceae</taxon>
        <taxon>Sesamum</taxon>
    </lineage>
</organism>
<sequence>MLRCGFSPSRTTILMPHCLFLENQKDGDSQVFTGDFNEVLVEHEKQGQLPPQWWKIEDSWRCLMECDLHDMGFVGSTFMWCNRREFLATIRALLDCACCNPDWISLFPAARVAHEHVACSDYCTVIVELELATGEHPSRPKNQFRLNRSRCSIWVVLTCNVQRLDDFEKGIETWPVSTLA</sequence>
<protein>
    <recommendedName>
        <fullName evidence="2">Endonuclease/exonuclease/phosphatase</fullName>
    </recommendedName>
</protein>
<evidence type="ECO:0000313" key="1">
    <source>
        <dbReference type="EMBL" id="KAL0427395.1"/>
    </source>
</evidence>
<reference evidence="1" key="1">
    <citation type="submission" date="2020-06" db="EMBL/GenBank/DDBJ databases">
        <authorList>
            <person name="Li T."/>
            <person name="Hu X."/>
            <person name="Zhang T."/>
            <person name="Song X."/>
            <person name="Zhang H."/>
            <person name="Dai N."/>
            <person name="Sheng W."/>
            <person name="Hou X."/>
            <person name="Wei L."/>
        </authorList>
    </citation>
    <scope>NUCLEOTIDE SEQUENCE</scope>
    <source>
        <strain evidence="1">KEN1</strain>
        <tissue evidence="1">Leaf</tissue>
    </source>
</reference>
<name>A0AAW2VGJ4_9LAMI</name>
<gene>
    <name evidence="1" type="ORF">Slati_2914300</name>
</gene>
<dbReference type="InterPro" id="IPR036691">
    <property type="entry name" value="Endo/exonu/phosph_ase_sf"/>
</dbReference>
<dbReference type="Gene3D" id="3.60.10.10">
    <property type="entry name" value="Endonuclease/exonuclease/phosphatase"/>
    <property type="match status" value="1"/>
</dbReference>
<dbReference type="SUPFAM" id="SSF56219">
    <property type="entry name" value="DNase I-like"/>
    <property type="match status" value="1"/>
</dbReference>
<dbReference type="AlphaFoldDB" id="A0AAW2VGJ4"/>